<evidence type="ECO:0000256" key="3">
    <source>
        <dbReference type="SAM" id="Phobius"/>
    </source>
</evidence>
<comment type="subcellular location">
    <subcellularLocation>
        <location evidence="1">Membrane</location>
    </subcellularLocation>
</comment>
<dbReference type="InterPro" id="IPR050491">
    <property type="entry name" value="AmpC-like"/>
</dbReference>
<feature type="transmembrane region" description="Helical" evidence="3">
    <location>
        <begin position="508"/>
        <end position="534"/>
    </location>
</feature>
<keyword evidence="7" id="KW-1185">Reference proteome</keyword>
<keyword evidence="3" id="KW-0812">Transmembrane</keyword>
<feature type="domain" description="Beta-lactamase-related" evidence="5">
    <location>
        <begin position="77"/>
        <end position="407"/>
    </location>
</feature>
<dbReference type="InterPro" id="IPR001466">
    <property type="entry name" value="Beta-lactam-related"/>
</dbReference>
<dbReference type="Proteomes" id="UP001271890">
    <property type="component" value="Unassembled WGS sequence"/>
</dbReference>
<dbReference type="RefSeq" id="WP_319928490.1">
    <property type="nucleotide sequence ID" value="NZ_VCDN01000010.1"/>
</dbReference>
<evidence type="ECO:0000256" key="2">
    <source>
        <dbReference type="ARBA" id="ARBA00023136"/>
    </source>
</evidence>
<proteinExistence type="predicted"/>
<keyword evidence="2 3" id="KW-0472">Membrane</keyword>
<feature type="chain" id="PRO_5046472307" evidence="4">
    <location>
        <begin position="25"/>
        <end position="552"/>
    </location>
</feature>
<evidence type="ECO:0000256" key="4">
    <source>
        <dbReference type="SAM" id="SignalP"/>
    </source>
</evidence>
<dbReference type="EMBL" id="VCDN01000010">
    <property type="protein sequence ID" value="MDX7986040.1"/>
    <property type="molecule type" value="Genomic_DNA"/>
</dbReference>
<evidence type="ECO:0000256" key="1">
    <source>
        <dbReference type="ARBA" id="ARBA00004370"/>
    </source>
</evidence>
<dbReference type="SUPFAM" id="SSF56601">
    <property type="entry name" value="beta-lactamase/transpeptidase-like"/>
    <property type="match status" value="1"/>
</dbReference>
<sequence>MTNFRCTRIGIFLAALWFGLPGHAEPIGPEQVSPVRVSLDSDTANSASVNQSIKKKLIEKQSVERQQIDLEKIADELKQNWDSVQAPSGGLGMVVGNKVYALHLGKQEEGMFELASTSKAFTGLLIALLEQEGVLSREDLITQWIPELAENSQMGYSDIQIQNLLFHNSGISSDTLDLLQPNTNQAALSQLPELLKNVPLSHVVGTHEEYATLNYSLLGLVAERATGHSFATLLREKVFLPLGMKHTVVEGSMIPAGSIPTGGIPTESASAEAPPMMRIAGYKISFMTALPYDAPRYWQNAPAGYVLSTPQDMAVWLQFLLHRLPLEHEGHSLSALYKALEQAKRPYAGEGGQGYAYGWDVETDSVLGYAATHWSHPGQNPNAAAYVAFDPAAGVGVALLGNSNSPQVMALGQSIFQYLRGASPHLLPENPSIDMNDWVFSVMAVIFWLGGALFLLVFIYQSKSGKKHFSYDYFIKHLSIHFTALNVVLIVLLALAPKLLLGLGWSNLWVWGPLSLPAAAAGLILFVNAIALFFSPLAKSKDRLQRVEGNES</sequence>
<dbReference type="PANTHER" id="PTHR46825">
    <property type="entry name" value="D-ALANYL-D-ALANINE-CARBOXYPEPTIDASE/ENDOPEPTIDASE AMPH"/>
    <property type="match status" value="1"/>
</dbReference>
<evidence type="ECO:0000313" key="7">
    <source>
        <dbReference type="Proteomes" id="UP001271890"/>
    </source>
</evidence>
<feature type="transmembrane region" description="Helical" evidence="3">
    <location>
        <begin position="438"/>
        <end position="461"/>
    </location>
</feature>
<dbReference type="Gene3D" id="3.40.710.10">
    <property type="entry name" value="DD-peptidase/beta-lactamase superfamily"/>
    <property type="match status" value="1"/>
</dbReference>
<evidence type="ECO:0000313" key="6">
    <source>
        <dbReference type="EMBL" id="MDX7986040.1"/>
    </source>
</evidence>
<gene>
    <name evidence="6" type="ORF">FE392_01630</name>
</gene>
<keyword evidence="3" id="KW-1133">Transmembrane helix</keyword>
<comment type="caution">
    <text evidence="6">The sequence shown here is derived from an EMBL/GenBank/DDBJ whole genome shotgun (WGS) entry which is preliminary data.</text>
</comment>
<organism evidence="6 7">
    <name type="scientific">Xenorhabdus santafensis</name>
    <dbReference type="NCBI Taxonomy" id="2582833"/>
    <lineage>
        <taxon>Bacteria</taxon>
        <taxon>Pseudomonadati</taxon>
        <taxon>Pseudomonadota</taxon>
        <taxon>Gammaproteobacteria</taxon>
        <taxon>Enterobacterales</taxon>
        <taxon>Morganellaceae</taxon>
        <taxon>Xenorhabdus</taxon>
    </lineage>
</organism>
<dbReference type="InterPro" id="IPR012338">
    <property type="entry name" value="Beta-lactam/transpept-like"/>
</dbReference>
<keyword evidence="4" id="KW-0732">Signal</keyword>
<accession>A0ABU4S746</accession>
<dbReference type="Pfam" id="PF00144">
    <property type="entry name" value="Beta-lactamase"/>
    <property type="match status" value="1"/>
</dbReference>
<protein>
    <submittedName>
        <fullName evidence="6">Beta-lactamase family protein</fullName>
    </submittedName>
</protein>
<feature type="transmembrane region" description="Helical" evidence="3">
    <location>
        <begin position="473"/>
        <end position="496"/>
    </location>
</feature>
<reference evidence="7" key="1">
    <citation type="journal article" date="2024" name="Toxins">
        <title>Genome Sequence Analysis of Native Xenorhabdus Strains Isolated from Entomopathogenic Nematodes in Argentina.</title>
        <authorList>
            <person name="Palma L."/>
            <person name="Frizzo L."/>
            <person name="Kaiser S."/>
            <person name="Berry C."/>
            <person name="Caballero P."/>
            <person name="Bode H.B."/>
            <person name="Del Valle E.E."/>
        </authorList>
    </citation>
    <scope>NUCLEOTIDE SEQUENCE [LARGE SCALE GENOMIC DNA]</scope>
    <source>
        <strain evidence="7">12</strain>
    </source>
</reference>
<dbReference type="PANTHER" id="PTHR46825:SF11">
    <property type="entry name" value="PENICILLIN-BINDING PROTEIN 4"/>
    <property type="match status" value="1"/>
</dbReference>
<evidence type="ECO:0000259" key="5">
    <source>
        <dbReference type="Pfam" id="PF00144"/>
    </source>
</evidence>
<name>A0ABU4S746_9GAMM</name>
<feature type="signal peptide" evidence="4">
    <location>
        <begin position="1"/>
        <end position="24"/>
    </location>
</feature>